<sequence>LSSRSQPSHLEKVGSNATDAETVDTRLKAEMSSSVVPVQQRLPRGPTTQKVTFDPAFDTIRDDAQQRPANASRFRPVYKDVTSFGYPIDLASCQNATTSSPNTLGFFLAVISAPGYFDKREVIRKGVEPICPEE</sequence>
<dbReference type="AlphaFoldDB" id="E9I378"/>
<evidence type="ECO:0000313" key="2">
    <source>
        <dbReference type="EMBL" id="EFX61552.1"/>
    </source>
</evidence>
<feature type="non-terminal residue" evidence="2">
    <location>
        <position position="134"/>
    </location>
</feature>
<keyword evidence="3" id="KW-1185">Reference proteome</keyword>
<reference evidence="2 3" key="1">
    <citation type="journal article" date="2011" name="Science">
        <title>The ecoresponsive genome of Daphnia pulex.</title>
        <authorList>
            <person name="Colbourne J.K."/>
            <person name="Pfrender M.E."/>
            <person name="Gilbert D."/>
            <person name="Thomas W.K."/>
            <person name="Tucker A."/>
            <person name="Oakley T.H."/>
            <person name="Tokishita S."/>
            <person name="Aerts A."/>
            <person name="Arnold G.J."/>
            <person name="Basu M.K."/>
            <person name="Bauer D.J."/>
            <person name="Caceres C.E."/>
            <person name="Carmel L."/>
            <person name="Casola C."/>
            <person name="Choi J.H."/>
            <person name="Detter J.C."/>
            <person name="Dong Q."/>
            <person name="Dusheyko S."/>
            <person name="Eads B.D."/>
            <person name="Frohlich T."/>
            <person name="Geiler-Samerotte K.A."/>
            <person name="Gerlach D."/>
            <person name="Hatcher P."/>
            <person name="Jogdeo S."/>
            <person name="Krijgsveld J."/>
            <person name="Kriventseva E.V."/>
            <person name="Kultz D."/>
            <person name="Laforsch C."/>
            <person name="Lindquist E."/>
            <person name="Lopez J."/>
            <person name="Manak J.R."/>
            <person name="Muller J."/>
            <person name="Pangilinan J."/>
            <person name="Patwardhan R.P."/>
            <person name="Pitluck S."/>
            <person name="Pritham E.J."/>
            <person name="Rechtsteiner A."/>
            <person name="Rho M."/>
            <person name="Rogozin I.B."/>
            <person name="Sakarya O."/>
            <person name="Salamov A."/>
            <person name="Schaack S."/>
            <person name="Shapiro H."/>
            <person name="Shiga Y."/>
            <person name="Skalitzky C."/>
            <person name="Smith Z."/>
            <person name="Souvorov A."/>
            <person name="Sung W."/>
            <person name="Tang Z."/>
            <person name="Tsuchiya D."/>
            <person name="Tu H."/>
            <person name="Vos H."/>
            <person name="Wang M."/>
            <person name="Wolf Y.I."/>
            <person name="Yamagata H."/>
            <person name="Yamada T."/>
            <person name="Ye Y."/>
            <person name="Shaw J.R."/>
            <person name="Andrews J."/>
            <person name="Crease T.J."/>
            <person name="Tang H."/>
            <person name="Lucas S.M."/>
            <person name="Robertson H.M."/>
            <person name="Bork P."/>
            <person name="Koonin E.V."/>
            <person name="Zdobnov E.M."/>
            <person name="Grigoriev I.V."/>
            <person name="Lynch M."/>
            <person name="Boore J.L."/>
        </authorList>
    </citation>
    <scope>NUCLEOTIDE SEQUENCE [LARGE SCALE GENOMIC DNA]</scope>
</reference>
<dbReference type="Proteomes" id="UP000000305">
    <property type="component" value="Unassembled WGS sequence"/>
</dbReference>
<gene>
    <name evidence="2" type="ORF">DAPPUDRAFT_121500</name>
</gene>
<name>E9I378_DAPPU</name>
<protein>
    <submittedName>
        <fullName evidence="2">Uncharacterized protein</fullName>
    </submittedName>
</protein>
<evidence type="ECO:0000313" key="3">
    <source>
        <dbReference type="Proteomes" id="UP000000305"/>
    </source>
</evidence>
<organism evidence="2 3">
    <name type="scientific">Daphnia pulex</name>
    <name type="common">Water flea</name>
    <dbReference type="NCBI Taxonomy" id="6669"/>
    <lineage>
        <taxon>Eukaryota</taxon>
        <taxon>Metazoa</taxon>
        <taxon>Ecdysozoa</taxon>
        <taxon>Arthropoda</taxon>
        <taxon>Crustacea</taxon>
        <taxon>Branchiopoda</taxon>
        <taxon>Diplostraca</taxon>
        <taxon>Cladocera</taxon>
        <taxon>Anomopoda</taxon>
        <taxon>Daphniidae</taxon>
        <taxon>Daphnia</taxon>
    </lineage>
</organism>
<dbReference type="InParanoid" id="E9I378"/>
<dbReference type="KEGG" id="dpx:DAPPUDRAFT_121500"/>
<dbReference type="EMBL" id="GL734409">
    <property type="protein sequence ID" value="EFX61552.1"/>
    <property type="molecule type" value="Genomic_DNA"/>
</dbReference>
<proteinExistence type="predicted"/>
<accession>E9I378</accession>
<dbReference type="HOGENOM" id="CLU_1898331_0_0_1"/>
<evidence type="ECO:0000256" key="1">
    <source>
        <dbReference type="SAM" id="MobiDB-lite"/>
    </source>
</evidence>
<feature type="region of interest" description="Disordered" evidence="1">
    <location>
        <begin position="1"/>
        <end position="22"/>
    </location>
</feature>